<reference evidence="4" key="1">
    <citation type="submission" date="2006-10" db="EMBL/GenBank/DDBJ databases">
        <authorList>
            <person name="Amadeo P."/>
            <person name="Zhao Q."/>
            <person name="Wortman J."/>
            <person name="Fraser-Liggett C."/>
            <person name="Carlton J."/>
        </authorList>
    </citation>
    <scope>NUCLEOTIDE SEQUENCE</scope>
    <source>
        <strain evidence="4">G3</strain>
    </source>
</reference>
<sequence length="190" mass="21283">MGVYHSCVEKGFISEDEAKQIASKSFFSEKEVFILAKIFRNLTKEAQITIESFCKNLSIKNKSIGEILYKIIDSDGSGQIDFVEFVDGLNKFHPRAPFDEKVKMCFKAYDADGSGAVSKDEIQEVIKISIADNALIELENAQIDEIVDQLIDEYDDDGSGKLDYDEFYQMVSAAPGVIESFDIDLNTIFA</sequence>
<dbReference type="PROSITE" id="PS50222">
    <property type="entry name" value="EF_HAND_2"/>
    <property type="match status" value="3"/>
</dbReference>
<dbReference type="InParanoid" id="A2FSG3"/>
<accession>A2FSG3</accession>
<name>A2FSG3_TRIV3</name>
<proteinExistence type="predicted"/>
<dbReference type="InterPro" id="IPR018247">
    <property type="entry name" value="EF_Hand_1_Ca_BS"/>
</dbReference>
<dbReference type="VEuPathDB" id="TrichDB:TVAGG3_0006550"/>
<dbReference type="InterPro" id="IPR002048">
    <property type="entry name" value="EF_hand_dom"/>
</dbReference>
<dbReference type="PROSITE" id="PS00018">
    <property type="entry name" value="EF_HAND_1"/>
    <property type="match status" value="3"/>
</dbReference>
<dbReference type="Proteomes" id="UP000001542">
    <property type="component" value="Unassembled WGS sequence"/>
</dbReference>
<organism evidence="4 5">
    <name type="scientific">Trichomonas vaginalis (strain ATCC PRA-98 / G3)</name>
    <dbReference type="NCBI Taxonomy" id="412133"/>
    <lineage>
        <taxon>Eukaryota</taxon>
        <taxon>Metamonada</taxon>
        <taxon>Parabasalia</taxon>
        <taxon>Trichomonadida</taxon>
        <taxon>Trichomonadidae</taxon>
        <taxon>Trichomonas</taxon>
    </lineage>
</organism>
<dbReference type="EMBL" id="DS113985">
    <property type="protein sequence ID" value="EAX92160.1"/>
    <property type="molecule type" value="Genomic_DNA"/>
</dbReference>
<evidence type="ECO:0000256" key="1">
    <source>
        <dbReference type="ARBA" id="ARBA00022737"/>
    </source>
</evidence>
<dbReference type="KEGG" id="tva:4749869"/>
<reference evidence="4" key="2">
    <citation type="journal article" date="2007" name="Science">
        <title>Draft genome sequence of the sexually transmitted pathogen Trichomonas vaginalis.</title>
        <authorList>
            <person name="Carlton J.M."/>
            <person name="Hirt R.P."/>
            <person name="Silva J.C."/>
            <person name="Delcher A.L."/>
            <person name="Schatz M."/>
            <person name="Zhao Q."/>
            <person name="Wortman J.R."/>
            <person name="Bidwell S.L."/>
            <person name="Alsmark U.C.M."/>
            <person name="Besteiro S."/>
            <person name="Sicheritz-Ponten T."/>
            <person name="Noel C.J."/>
            <person name="Dacks J.B."/>
            <person name="Foster P.G."/>
            <person name="Simillion C."/>
            <person name="Van de Peer Y."/>
            <person name="Miranda-Saavedra D."/>
            <person name="Barton G.J."/>
            <person name="Westrop G.D."/>
            <person name="Mueller S."/>
            <person name="Dessi D."/>
            <person name="Fiori P.L."/>
            <person name="Ren Q."/>
            <person name="Paulsen I."/>
            <person name="Zhang H."/>
            <person name="Bastida-Corcuera F.D."/>
            <person name="Simoes-Barbosa A."/>
            <person name="Brown M.T."/>
            <person name="Hayes R.D."/>
            <person name="Mukherjee M."/>
            <person name="Okumura C.Y."/>
            <person name="Schneider R."/>
            <person name="Smith A.J."/>
            <person name="Vanacova S."/>
            <person name="Villalvazo M."/>
            <person name="Haas B.J."/>
            <person name="Pertea M."/>
            <person name="Feldblyum T.V."/>
            <person name="Utterback T.R."/>
            <person name="Shu C.L."/>
            <person name="Osoegawa K."/>
            <person name="de Jong P.J."/>
            <person name="Hrdy I."/>
            <person name="Horvathova L."/>
            <person name="Zubacova Z."/>
            <person name="Dolezal P."/>
            <person name="Malik S.B."/>
            <person name="Logsdon J.M. Jr."/>
            <person name="Henze K."/>
            <person name="Gupta A."/>
            <person name="Wang C.C."/>
            <person name="Dunne R.L."/>
            <person name="Upcroft J.A."/>
            <person name="Upcroft P."/>
            <person name="White O."/>
            <person name="Salzberg S.L."/>
            <person name="Tang P."/>
            <person name="Chiu C.-H."/>
            <person name="Lee Y.-S."/>
            <person name="Embley T.M."/>
            <person name="Coombs G.H."/>
            <person name="Mottram J.C."/>
            <person name="Tachezy J."/>
            <person name="Fraser-Liggett C.M."/>
            <person name="Johnson P.J."/>
        </authorList>
    </citation>
    <scope>NUCLEOTIDE SEQUENCE [LARGE SCALE GENOMIC DNA]</scope>
    <source>
        <strain evidence="4">G3</strain>
    </source>
</reference>
<protein>
    <submittedName>
        <fullName evidence="4">EF hand family protein</fullName>
    </submittedName>
</protein>
<dbReference type="STRING" id="5722.A2FSG3"/>
<dbReference type="OrthoDB" id="191686at2759"/>
<evidence type="ECO:0000313" key="5">
    <source>
        <dbReference type="Proteomes" id="UP000001542"/>
    </source>
</evidence>
<keyword evidence="2" id="KW-0106">Calcium</keyword>
<dbReference type="GO" id="GO:0005509">
    <property type="term" value="F:calcium ion binding"/>
    <property type="evidence" value="ECO:0007669"/>
    <property type="project" value="InterPro"/>
</dbReference>
<dbReference type="Gene3D" id="1.10.238.10">
    <property type="entry name" value="EF-hand"/>
    <property type="match status" value="1"/>
</dbReference>
<dbReference type="Pfam" id="PF13833">
    <property type="entry name" value="EF-hand_8"/>
    <property type="match status" value="1"/>
</dbReference>
<dbReference type="SMR" id="A2FSG3"/>
<dbReference type="SMART" id="SM00054">
    <property type="entry name" value="EFh"/>
    <property type="match status" value="3"/>
</dbReference>
<dbReference type="VEuPathDB" id="TrichDB:TVAG_383330"/>
<dbReference type="InterPro" id="IPR045198">
    <property type="entry name" value="CNBL1-10"/>
</dbReference>
<gene>
    <name evidence="4" type="ORF">TVAG_383330</name>
</gene>
<dbReference type="RefSeq" id="XP_001305090.1">
    <property type="nucleotide sequence ID" value="XM_001305089.1"/>
</dbReference>
<evidence type="ECO:0000313" key="4">
    <source>
        <dbReference type="EMBL" id="EAX92160.1"/>
    </source>
</evidence>
<evidence type="ECO:0000256" key="2">
    <source>
        <dbReference type="ARBA" id="ARBA00022837"/>
    </source>
</evidence>
<feature type="domain" description="EF-hand" evidence="3">
    <location>
        <begin position="60"/>
        <end position="95"/>
    </location>
</feature>
<dbReference type="CDD" id="cd00051">
    <property type="entry name" value="EFh"/>
    <property type="match status" value="2"/>
</dbReference>
<dbReference type="GO" id="GO:0019722">
    <property type="term" value="P:calcium-mediated signaling"/>
    <property type="evidence" value="ECO:0007669"/>
    <property type="project" value="InterPro"/>
</dbReference>
<dbReference type="InterPro" id="IPR011992">
    <property type="entry name" value="EF-hand-dom_pair"/>
</dbReference>
<dbReference type="FunFam" id="1.10.238.10:FF:000003">
    <property type="entry name" value="Calmodulin A"/>
    <property type="match status" value="1"/>
</dbReference>
<dbReference type="PRINTS" id="PR00450">
    <property type="entry name" value="RECOVERIN"/>
</dbReference>
<dbReference type="PANTHER" id="PTHR23056">
    <property type="entry name" value="CALCINEURIN B"/>
    <property type="match status" value="1"/>
</dbReference>
<feature type="domain" description="EF-hand" evidence="3">
    <location>
        <begin position="142"/>
        <end position="177"/>
    </location>
</feature>
<dbReference type="GO" id="GO:0019900">
    <property type="term" value="F:kinase binding"/>
    <property type="evidence" value="ECO:0007669"/>
    <property type="project" value="InterPro"/>
</dbReference>
<keyword evidence="1" id="KW-0677">Repeat</keyword>
<dbReference type="eggNOG" id="KOG0039">
    <property type="taxonomic scope" value="Eukaryota"/>
</dbReference>
<dbReference type="SUPFAM" id="SSF47473">
    <property type="entry name" value="EF-hand"/>
    <property type="match status" value="1"/>
</dbReference>
<dbReference type="PANTHER" id="PTHR23056:SF110">
    <property type="entry name" value="CALMODULIN"/>
    <property type="match status" value="1"/>
</dbReference>
<keyword evidence="5" id="KW-1185">Reference proteome</keyword>
<dbReference type="AlphaFoldDB" id="A2FSG3"/>
<feature type="domain" description="EF-hand" evidence="3">
    <location>
        <begin position="97"/>
        <end position="132"/>
    </location>
</feature>
<evidence type="ECO:0000259" key="3">
    <source>
        <dbReference type="PROSITE" id="PS50222"/>
    </source>
</evidence>
<dbReference type="Pfam" id="PF13499">
    <property type="entry name" value="EF-hand_7"/>
    <property type="match status" value="1"/>
</dbReference>